<accession>A0ABN1AJU7</accession>
<evidence type="ECO:0000256" key="5">
    <source>
        <dbReference type="ARBA" id="ARBA00023004"/>
    </source>
</evidence>
<dbReference type="PANTHER" id="PTHR30468:SF1">
    <property type="entry name" value="ALPHA-KETOGLUTARATE-DEPENDENT SULFONATE DIOXYGENASE"/>
    <property type="match status" value="1"/>
</dbReference>
<protein>
    <submittedName>
        <fullName evidence="7">TauD/TfdA family dioxygenase</fullName>
    </submittedName>
</protein>
<keyword evidence="5" id="KW-0408">Iron</keyword>
<dbReference type="InterPro" id="IPR003819">
    <property type="entry name" value="TauD/TfdA-like"/>
</dbReference>
<dbReference type="Gene3D" id="3.60.130.10">
    <property type="entry name" value="Clavaminate synthase-like"/>
    <property type="match status" value="1"/>
</dbReference>
<name>A0ABN1AJU7_9SPHN</name>
<dbReference type="GO" id="GO:0051213">
    <property type="term" value="F:dioxygenase activity"/>
    <property type="evidence" value="ECO:0007669"/>
    <property type="project" value="UniProtKB-KW"/>
</dbReference>
<keyword evidence="4" id="KW-0560">Oxidoreductase</keyword>
<sequence length="274" mass="30868">MQITKASEAVGAMVEGVDLTSLSNDEFAEIREAFFNSGALFFRNQQLTPEDHIAFAERWNDIDINRFFTPVEGYPQIAKVLKEPDQEMNIGGGWHTDHSYDEIPAMGSILYALEIPPSGGDTLFAGMHAAYEALDDAMKKRLDGLRARHGNAHIFGKDSDYQKKFGGRFGNTESAVQEAIHPVVLNHPETGAKGLYVNPGFTLNIVDMEENESKALLAELYAHIAKPEFHFRLQWEEGTLAMWDNRSTWHYALNDYQGHRRYLNRITVAGVPLH</sequence>
<organism evidence="7 8">
    <name type="scientific">Parasphingorhabdus litoris</name>
    <dbReference type="NCBI Taxonomy" id="394733"/>
    <lineage>
        <taxon>Bacteria</taxon>
        <taxon>Pseudomonadati</taxon>
        <taxon>Pseudomonadota</taxon>
        <taxon>Alphaproteobacteria</taxon>
        <taxon>Sphingomonadales</taxon>
        <taxon>Sphingomonadaceae</taxon>
        <taxon>Parasphingorhabdus</taxon>
    </lineage>
</organism>
<keyword evidence="2" id="KW-0479">Metal-binding</keyword>
<gene>
    <name evidence="7" type="ORF">GCM10009096_20390</name>
</gene>
<evidence type="ECO:0000256" key="4">
    <source>
        <dbReference type="ARBA" id="ARBA00023002"/>
    </source>
</evidence>
<reference evidence="7 8" key="1">
    <citation type="journal article" date="2019" name="Int. J. Syst. Evol. Microbiol.">
        <title>The Global Catalogue of Microorganisms (GCM) 10K type strain sequencing project: providing services to taxonomists for standard genome sequencing and annotation.</title>
        <authorList>
            <consortium name="The Broad Institute Genomics Platform"/>
            <consortium name="The Broad Institute Genome Sequencing Center for Infectious Disease"/>
            <person name="Wu L."/>
            <person name="Ma J."/>
        </authorList>
    </citation>
    <scope>NUCLEOTIDE SEQUENCE [LARGE SCALE GENOMIC DNA]</scope>
    <source>
        <strain evidence="7 8">JCM 14162</strain>
    </source>
</reference>
<comment type="similarity">
    <text evidence="1">Belongs to the TfdA dioxygenase family.</text>
</comment>
<comment type="caution">
    <text evidence="7">The sequence shown here is derived from an EMBL/GenBank/DDBJ whole genome shotgun (WGS) entry which is preliminary data.</text>
</comment>
<proteinExistence type="inferred from homology"/>
<dbReference type="Proteomes" id="UP001500713">
    <property type="component" value="Unassembled WGS sequence"/>
</dbReference>
<evidence type="ECO:0000259" key="6">
    <source>
        <dbReference type="Pfam" id="PF02668"/>
    </source>
</evidence>
<dbReference type="SUPFAM" id="SSF51197">
    <property type="entry name" value="Clavaminate synthase-like"/>
    <property type="match status" value="1"/>
</dbReference>
<dbReference type="InterPro" id="IPR042098">
    <property type="entry name" value="TauD-like_sf"/>
</dbReference>
<dbReference type="InterPro" id="IPR051323">
    <property type="entry name" value="AtsK-like"/>
</dbReference>
<dbReference type="PANTHER" id="PTHR30468">
    <property type="entry name" value="ALPHA-KETOGLUTARATE-DEPENDENT SULFONATE DIOXYGENASE"/>
    <property type="match status" value="1"/>
</dbReference>
<evidence type="ECO:0000313" key="8">
    <source>
        <dbReference type="Proteomes" id="UP001500713"/>
    </source>
</evidence>
<evidence type="ECO:0000313" key="7">
    <source>
        <dbReference type="EMBL" id="GAA0478409.1"/>
    </source>
</evidence>
<dbReference type="Pfam" id="PF02668">
    <property type="entry name" value="TauD"/>
    <property type="match status" value="1"/>
</dbReference>
<keyword evidence="3 7" id="KW-0223">Dioxygenase</keyword>
<dbReference type="RefSeq" id="WP_229954639.1">
    <property type="nucleotide sequence ID" value="NZ_BAAAEM010000002.1"/>
</dbReference>
<evidence type="ECO:0000256" key="2">
    <source>
        <dbReference type="ARBA" id="ARBA00022723"/>
    </source>
</evidence>
<evidence type="ECO:0000256" key="1">
    <source>
        <dbReference type="ARBA" id="ARBA00005896"/>
    </source>
</evidence>
<dbReference type="EMBL" id="BAAAEM010000002">
    <property type="protein sequence ID" value="GAA0478409.1"/>
    <property type="molecule type" value="Genomic_DNA"/>
</dbReference>
<keyword evidence="8" id="KW-1185">Reference proteome</keyword>
<feature type="domain" description="TauD/TfdA-like" evidence="6">
    <location>
        <begin position="4"/>
        <end position="267"/>
    </location>
</feature>
<evidence type="ECO:0000256" key="3">
    <source>
        <dbReference type="ARBA" id="ARBA00022964"/>
    </source>
</evidence>